<reference evidence="7 8" key="1">
    <citation type="journal article" date="2012" name="PLoS Pathog.">
        <title>Diverse lifestyles and strategies of plant pathogenesis encoded in the genomes of eighteen Dothideomycetes fungi.</title>
        <authorList>
            <person name="Ohm R.A."/>
            <person name="Feau N."/>
            <person name="Henrissat B."/>
            <person name="Schoch C.L."/>
            <person name="Horwitz B.A."/>
            <person name="Barry K.W."/>
            <person name="Condon B.J."/>
            <person name="Copeland A.C."/>
            <person name="Dhillon B."/>
            <person name="Glaser F."/>
            <person name="Hesse C.N."/>
            <person name="Kosti I."/>
            <person name="LaButti K."/>
            <person name="Lindquist E.A."/>
            <person name="Lucas S."/>
            <person name="Salamov A.A."/>
            <person name="Bradshaw R.E."/>
            <person name="Ciuffetti L."/>
            <person name="Hamelin R.C."/>
            <person name="Kema G.H.J."/>
            <person name="Lawrence C."/>
            <person name="Scott J.A."/>
            <person name="Spatafora J.W."/>
            <person name="Turgeon B.G."/>
            <person name="de Wit P.J.G.M."/>
            <person name="Zhong S."/>
            <person name="Goodwin S.B."/>
            <person name="Grigoriev I.V."/>
        </authorList>
    </citation>
    <scope>NUCLEOTIDE SEQUENCE [LARGE SCALE GENOMIC DNA]</scope>
    <source>
        <strain evidence="7 8">UAMH 10762</strain>
    </source>
</reference>
<feature type="region of interest" description="Disordered" evidence="5">
    <location>
        <begin position="1"/>
        <end position="64"/>
    </location>
</feature>
<feature type="region of interest" description="Disordered" evidence="5">
    <location>
        <begin position="543"/>
        <end position="586"/>
    </location>
</feature>
<dbReference type="PROSITE" id="PS51526">
    <property type="entry name" value="RFX_DBD"/>
    <property type="match status" value="1"/>
</dbReference>
<keyword evidence="2" id="KW-0805">Transcription regulation</keyword>
<evidence type="ECO:0000256" key="1">
    <source>
        <dbReference type="ARBA" id="ARBA00022853"/>
    </source>
</evidence>
<dbReference type="PANTHER" id="PTHR22970:SF14">
    <property type="entry name" value="AT-RICH INTERACTIVE DOMAIN-CONTAINING PROTEIN 2"/>
    <property type="match status" value="1"/>
</dbReference>
<protein>
    <recommendedName>
        <fullName evidence="6">RFX-type winged-helix domain-containing protein</fullName>
    </recommendedName>
</protein>
<keyword evidence="1" id="KW-0156">Chromatin regulator</keyword>
<evidence type="ECO:0000259" key="6">
    <source>
        <dbReference type="PROSITE" id="PS51526"/>
    </source>
</evidence>
<evidence type="ECO:0000256" key="4">
    <source>
        <dbReference type="ARBA" id="ARBA00023242"/>
    </source>
</evidence>
<organism evidence="7 8">
    <name type="scientific">Baudoinia panamericana (strain UAMH 10762)</name>
    <name type="common">Angels' share fungus</name>
    <name type="synonym">Baudoinia compniacensis (strain UAMH 10762)</name>
    <dbReference type="NCBI Taxonomy" id="717646"/>
    <lineage>
        <taxon>Eukaryota</taxon>
        <taxon>Fungi</taxon>
        <taxon>Dikarya</taxon>
        <taxon>Ascomycota</taxon>
        <taxon>Pezizomycotina</taxon>
        <taxon>Dothideomycetes</taxon>
        <taxon>Dothideomycetidae</taxon>
        <taxon>Mycosphaerellales</taxon>
        <taxon>Teratosphaeriaceae</taxon>
        <taxon>Baudoinia</taxon>
    </lineage>
</organism>
<feature type="compositionally biased region" description="Low complexity" evidence="5">
    <location>
        <begin position="1"/>
        <end position="19"/>
    </location>
</feature>
<evidence type="ECO:0000256" key="2">
    <source>
        <dbReference type="ARBA" id="ARBA00023015"/>
    </source>
</evidence>
<dbReference type="HOGENOM" id="CLU_451954_0_0_1"/>
<dbReference type="GO" id="GO:0003677">
    <property type="term" value="F:DNA binding"/>
    <property type="evidence" value="ECO:0007669"/>
    <property type="project" value="InterPro"/>
</dbReference>
<dbReference type="STRING" id="717646.M2NI39"/>
<dbReference type="GO" id="GO:0006355">
    <property type="term" value="P:regulation of DNA-templated transcription"/>
    <property type="evidence" value="ECO:0007669"/>
    <property type="project" value="InterPro"/>
</dbReference>
<dbReference type="GO" id="GO:0016586">
    <property type="term" value="C:RSC-type complex"/>
    <property type="evidence" value="ECO:0007669"/>
    <property type="project" value="TreeGrafter"/>
</dbReference>
<evidence type="ECO:0000313" key="8">
    <source>
        <dbReference type="Proteomes" id="UP000011761"/>
    </source>
</evidence>
<evidence type="ECO:0000313" key="7">
    <source>
        <dbReference type="EMBL" id="EMC99009.1"/>
    </source>
</evidence>
<gene>
    <name evidence="7" type="ORF">BAUCODRAFT_387629</name>
</gene>
<keyword evidence="4" id="KW-0539">Nucleus</keyword>
<dbReference type="PANTHER" id="PTHR22970">
    <property type="entry name" value="AT-RICH INTERACTIVE DOMAIN-CONTAINING PROTEIN 2"/>
    <property type="match status" value="1"/>
</dbReference>
<dbReference type="Proteomes" id="UP000011761">
    <property type="component" value="Unassembled WGS sequence"/>
</dbReference>
<sequence length="604" mass="66707">MGNTSSTAMSTSSSSASSMQPPRSKGMTVTVNPNISPEHYLQAKIEDHDEEGEYPSTPDDKKEGLAAPVDISQCAVKGQAANDVEAWMSQLENHGVVKPVLSAARHTPSPLNIQPGKNLVAHPPRSPTRYISKEAPHRHTASHDDLHNSISESVAYNGASGTVEPWVPPSKLDDILHYDIRARAVFWMNRALTADKFTMVFQSDLYTVYSTSFAKHMSSVMAKSELLDLVVKMFKGAIAHSEGADNDAPVIRNIAWRGQPTCEDHIKARVECERQGSVQRHPLDAAQMTPNEMQGFIAALDDDYRPSNKLITKALLRKGRRLFHVAEPVRTRLWLRMLFETGHNEKVLESSVWEIYKQTFGPYCVDHPYLDATNFLKAISRVFPQSEDVEVAPEERVIWGIRPREVLGRVSDVLKRYHQHQVARRYDELSGVMLEAVKNGEFVIPDPLKKGAASNKFQQALLLDPLFPLPASQESPWMLRLRRRANGEPLGDQQTGFPEVSMKQLSRKIARDLKYAARTLVNSASGRDLDGACMTGSVRAPLRSSAGATHSEGQKKVLDGHGSSPASSAGVSVTEATEASQRLQEARKTVTEAVKTVKEVGNVG</sequence>
<dbReference type="EMBL" id="KB445552">
    <property type="protein sequence ID" value="EMC99009.1"/>
    <property type="molecule type" value="Genomic_DNA"/>
</dbReference>
<keyword evidence="3" id="KW-0804">Transcription</keyword>
<dbReference type="InterPro" id="IPR003150">
    <property type="entry name" value="DNA-bd_RFX"/>
</dbReference>
<dbReference type="OrthoDB" id="10682194at2759"/>
<dbReference type="InterPro" id="IPR052406">
    <property type="entry name" value="Chromatin_Remodeling_Comp"/>
</dbReference>
<dbReference type="GO" id="GO:0006325">
    <property type="term" value="P:chromatin organization"/>
    <property type="evidence" value="ECO:0007669"/>
    <property type="project" value="UniProtKB-KW"/>
</dbReference>
<accession>M2NI39</accession>
<keyword evidence="8" id="KW-1185">Reference proteome</keyword>
<name>M2NI39_BAUPA</name>
<feature type="domain" description="RFX-type winged-helix" evidence="6">
    <location>
        <begin position="331"/>
        <end position="405"/>
    </location>
</feature>
<feature type="compositionally biased region" description="Polar residues" evidence="5">
    <location>
        <begin position="574"/>
        <end position="583"/>
    </location>
</feature>
<evidence type="ECO:0000256" key="3">
    <source>
        <dbReference type="ARBA" id="ARBA00023163"/>
    </source>
</evidence>
<dbReference type="GeneID" id="19113630"/>
<evidence type="ECO:0000256" key="5">
    <source>
        <dbReference type="SAM" id="MobiDB-lite"/>
    </source>
</evidence>
<proteinExistence type="predicted"/>
<dbReference type="RefSeq" id="XP_007674064.1">
    <property type="nucleotide sequence ID" value="XM_007675874.1"/>
</dbReference>
<dbReference type="AlphaFoldDB" id="M2NI39"/>
<dbReference type="KEGG" id="bcom:BAUCODRAFT_387629"/>
<feature type="compositionally biased region" description="Low complexity" evidence="5">
    <location>
        <begin position="562"/>
        <end position="573"/>
    </location>
</feature>